<organism evidence="1 2">
    <name type="scientific">Brucella intermedia</name>
    <dbReference type="NCBI Taxonomy" id="94625"/>
    <lineage>
        <taxon>Bacteria</taxon>
        <taxon>Pseudomonadati</taxon>
        <taxon>Pseudomonadota</taxon>
        <taxon>Alphaproteobacteria</taxon>
        <taxon>Hyphomicrobiales</taxon>
        <taxon>Brucellaceae</taxon>
        <taxon>Brucella/Ochrobactrum group</taxon>
        <taxon>Brucella</taxon>
    </lineage>
</organism>
<proteinExistence type="predicted"/>
<gene>
    <name evidence="1" type="ORF">FHW20_002188</name>
</gene>
<sequence>MKLDREWRLVWKPMNEIMDSVTIKAGVRLNASLKDRVDWLISKAEINPEMELQYFEAGRAALRERE</sequence>
<dbReference type="EMBL" id="JACGXG010000002">
    <property type="protein sequence ID" value="MBA8851253.1"/>
    <property type="molecule type" value="Genomic_DNA"/>
</dbReference>
<comment type="caution">
    <text evidence="1">The sequence shown here is derived from an EMBL/GenBank/DDBJ whole genome shotgun (WGS) entry which is preliminary data.</text>
</comment>
<accession>A0ABR6APE1</accession>
<protein>
    <submittedName>
        <fullName evidence="1">Uncharacterized protein</fullName>
    </submittedName>
</protein>
<evidence type="ECO:0000313" key="1">
    <source>
        <dbReference type="EMBL" id="MBA8851253.1"/>
    </source>
</evidence>
<keyword evidence="2" id="KW-1185">Reference proteome</keyword>
<evidence type="ECO:0000313" key="2">
    <source>
        <dbReference type="Proteomes" id="UP000578622"/>
    </source>
</evidence>
<reference evidence="1 2" key="1">
    <citation type="submission" date="2020-07" db="EMBL/GenBank/DDBJ databases">
        <title>Genomic Encyclopedia of Type Strains, Phase IV (KMG-V): Genome sequencing to study the core and pangenomes of soil and plant-associated prokaryotes.</title>
        <authorList>
            <person name="Whitman W."/>
        </authorList>
    </citation>
    <scope>NUCLEOTIDE SEQUENCE [LARGE SCALE GENOMIC DNA]</scope>
    <source>
        <strain evidence="1 2">RH4WT92</strain>
    </source>
</reference>
<name>A0ABR6APE1_9HYPH</name>
<dbReference type="Proteomes" id="UP000578622">
    <property type="component" value="Unassembled WGS sequence"/>
</dbReference>
<dbReference type="RefSeq" id="WP_182511747.1">
    <property type="nucleotide sequence ID" value="NZ_JACGXG010000002.1"/>
</dbReference>